<feature type="transmembrane region" description="Helical" evidence="1">
    <location>
        <begin position="6"/>
        <end position="25"/>
    </location>
</feature>
<evidence type="ECO:0000313" key="3">
    <source>
        <dbReference type="Proteomes" id="UP000199337"/>
    </source>
</evidence>
<dbReference type="Gene3D" id="2.40.50.120">
    <property type="match status" value="1"/>
</dbReference>
<dbReference type="OrthoDB" id="3035070at2"/>
<evidence type="ECO:0000256" key="1">
    <source>
        <dbReference type="SAM" id="Phobius"/>
    </source>
</evidence>
<name>A0A1I2PN02_9FIRM</name>
<gene>
    <name evidence="2" type="ORF">SAMN05660649_00898</name>
</gene>
<protein>
    <submittedName>
        <fullName evidence="2">Uncharacterized protein</fullName>
    </submittedName>
</protein>
<keyword evidence="1" id="KW-0812">Transmembrane</keyword>
<evidence type="ECO:0000313" key="2">
    <source>
        <dbReference type="EMBL" id="SFG15397.1"/>
    </source>
</evidence>
<keyword evidence="3" id="KW-1185">Reference proteome</keyword>
<dbReference type="RefSeq" id="WP_092469085.1">
    <property type="nucleotide sequence ID" value="NZ_FOOX01000002.1"/>
</dbReference>
<proteinExistence type="predicted"/>
<dbReference type="Proteomes" id="UP000199337">
    <property type="component" value="Unassembled WGS sequence"/>
</dbReference>
<sequence>MKSIKGFIPIIFVTVIAAFAFMSIYTGRESISKSEADVAHTSLSSQAELLYEFKSIDDLIKNADCIVVGKVENAEQFMESNMGTYKYSFKVDKYLKGEENSNQIDLYEGKDEVHVGDKYLLFLDSWESELYPNPLHTSIASDISIIKIKGNSLLGDSRIIGKMDKEQLIHLISKSPLLTVKQKKSYNIKDKAKDAEDLINSSDYVVHIIPHSVVKFNQNVALVSFQVVNQFKGDKLNKRILPLPAKIKAGEEYLVFLRDDGASAKRLATRSDSIIEKHDKEKWDAMMDKLKAKKEINEDSVLDTVYN</sequence>
<keyword evidence="1" id="KW-0472">Membrane</keyword>
<dbReference type="AlphaFoldDB" id="A0A1I2PN02"/>
<dbReference type="InterPro" id="IPR008993">
    <property type="entry name" value="TIMP-like_OB-fold"/>
</dbReference>
<dbReference type="EMBL" id="FOOX01000002">
    <property type="protein sequence ID" value="SFG15397.1"/>
    <property type="molecule type" value="Genomic_DNA"/>
</dbReference>
<keyword evidence="1" id="KW-1133">Transmembrane helix</keyword>
<organism evidence="2 3">
    <name type="scientific">Desulfotruncus arcticus DSM 17038</name>
    <dbReference type="NCBI Taxonomy" id="1121424"/>
    <lineage>
        <taxon>Bacteria</taxon>
        <taxon>Bacillati</taxon>
        <taxon>Bacillota</taxon>
        <taxon>Clostridia</taxon>
        <taxon>Eubacteriales</taxon>
        <taxon>Desulfallaceae</taxon>
        <taxon>Desulfotruncus</taxon>
    </lineage>
</organism>
<dbReference type="SUPFAM" id="SSF50242">
    <property type="entry name" value="TIMP-like"/>
    <property type="match status" value="1"/>
</dbReference>
<reference evidence="3" key="1">
    <citation type="submission" date="2016-10" db="EMBL/GenBank/DDBJ databases">
        <authorList>
            <person name="Varghese N."/>
            <person name="Submissions S."/>
        </authorList>
    </citation>
    <scope>NUCLEOTIDE SEQUENCE [LARGE SCALE GENOMIC DNA]</scope>
    <source>
        <strain evidence="3">DSM 17038</strain>
    </source>
</reference>
<accession>A0A1I2PN02</accession>